<dbReference type="Pfam" id="PF03853">
    <property type="entry name" value="YjeF_N"/>
    <property type="match status" value="1"/>
</dbReference>
<organism evidence="4 5">
    <name type="scientific">Tepidiforma bonchosmolovskayae</name>
    <dbReference type="NCBI Taxonomy" id="2601677"/>
    <lineage>
        <taxon>Bacteria</taxon>
        <taxon>Bacillati</taxon>
        <taxon>Chloroflexota</taxon>
        <taxon>Tepidiformia</taxon>
        <taxon>Tepidiformales</taxon>
        <taxon>Tepidiformaceae</taxon>
        <taxon>Tepidiforma</taxon>
    </lineage>
</organism>
<proteinExistence type="inferred from homology"/>
<feature type="compositionally biased region" description="Basic and acidic residues" evidence="2">
    <location>
        <begin position="47"/>
        <end position="64"/>
    </location>
</feature>
<feature type="binding site" evidence="1">
    <location>
        <position position="209"/>
    </location>
    <ligand>
        <name>K(+)</name>
        <dbReference type="ChEBI" id="CHEBI:29103"/>
    </ligand>
</feature>
<keyword evidence="1" id="KW-0630">Potassium</keyword>
<dbReference type="GO" id="GO:0052856">
    <property type="term" value="F:NAD(P)HX epimerase activity"/>
    <property type="evidence" value="ECO:0007669"/>
    <property type="project" value="UniProtKB-EC"/>
</dbReference>
<accession>A0ABX6C5V6</accession>
<comment type="catalytic activity">
    <reaction evidence="1">
        <text>(6R)-NADHX = (6S)-NADHX</text>
        <dbReference type="Rhea" id="RHEA:32215"/>
        <dbReference type="ChEBI" id="CHEBI:64074"/>
        <dbReference type="ChEBI" id="CHEBI:64075"/>
        <dbReference type="EC" id="5.1.99.6"/>
    </reaction>
</comment>
<comment type="catalytic activity">
    <reaction evidence="1">
        <text>(6R)-NADPHX = (6S)-NADPHX</text>
        <dbReference type="Rhea" id="RHEA:32227"/>
        <dbReference type="ChEBI" id="CHEBI:64076"/>
        <dbReference type="ChEBI" id="CHEBI:64077"/>
        <dbReference type="EC" id="5.1.99.6"/>
    </reaction>
</comment>
<dbReference type="InterPro" id="IPR004443">
    <property type="entry name" value="YjeF_N_dom"/>
</dbReference>
<keyword evidence="1" id="KW-0479">Metal-binding</keyword>
<comment type="caution">
    <text evidence="1">Lacks conserved residue(s) required for the propagation of feature annotation.</text>
</comment>
<evidence type="ECO:0000256" key="2">
    <source>
        <dbReference type="SAM" id="MobiDB-lite"/>
    </source>
</evidence>
<dbReference type="PANTHER" id="PTHR13612">
    <property type="entry name" value="ENHANCER OF MRNA-DECAPPING PROTEIN 3"/>
    <property type="match status" value="1"/>
</dbReference>
<keyword evidence="1 4" id="KW-0413">Isomerase</keyword>
<dbReference type="PROSITE" id="PS51385">
    <property type="entry name" value="YJEF_N"/>
    <property type="match status" value="1"/>
</dbReference>
<evidence type="ECO:0000313" key="4">
    <source>
        <dbReference type="EMBL" id="QFG04083.1"/>
    </source>
</evidence>
<dbReference type="HAMAP" id="MF_01966">
    <property type="entry name" value="NADHX_epimerase"/>
    <property type="match status" value="1"/>
</dbReference>
<keyword evidence="5" id="KW-1185">Reference proteome</keyword>
<keyword evidence="1" id="KW-0521">NADP</keyword>
<dbReference type="PANTHER" id="PTHR13612:SF0">
    <property type="entry name" value="ENHANCER OF MRNA-DECAPPING PROTEIN 3"/>
    <property type="match status" value="1"/>
</dbReference>
<evidence type="ECO:0000313" key="5">
    <source>
        <dbReference type="Proteomes" id="UP000326331"/>
    </source>
</evidence>
<feature type="binding site" evidence="1">
    <location>
        <position position="245"/>
    </location>
    <ligand>
        <name>K(+)</name>
        <dbReference type="ChEBI" id="CHEBI:29103"/>
    </ligand>
</feature>
<feature type="compositionally biased region" description="Basic residues" evidence="2">
    <location>
        <begin position="1"/>
        <end position="12"/>
    </location>
</feature>
<dbReference type="Proteomes" id="UP000326331">
    <property type="component" value="Chromosome"/>
</dbReference>
<dbReference type="Gene3D" id="3.40.50.10260">
    <property type="entry name" value="YjeF N-terminal domain"/>
    <property type="match status" value="1"/>
</dbReference>
<feature type="domain" description="YjeF N-terminal" evidence="3">
    <location>
        <begin position="87"/>
        <end position="299"/>
    </location>
</feature>
<dbReference type="NCBIfam" id="TIGR00197">
    <property type="entry name" value="yjeF_nterm"/>
    <property type="match status" value="1"/>
</dbReference>
<dbReference type="EMBL" id="CP042829">
    <property type="protein sequence ID" value="QFG04083.1"/>
    <property type="molecule type" value="Genomic_DNA"/>
</dbReference>
<gene>
    <name evidence="1" type="primary">nnrE</name>
    <name evidence="4" type="ORF">Tbon_12595</name>
</gene>
<reference evidence="4 5" key="2">
    <citation type="submission" date="2019-10" db="EMBL/GenBank/DDBJ databases">
        <title>Thermopilla bonchosmolovskayae gen. nov., sp. nov., a moderately thermophilic Chloroflexi bacterium from a Chukotka hot spring (Arctic, Russia), representing a novel classis Thermopillaia, which include previously uncultivated lineage OLB14.</title>
        <authorList>
            <person name="Kochetkova T.V."/>
            <person name="Zayulina K.S."/>
            <person name="Zhigarkov V.S."/>
            <person name="Minaev N.V."/>
            <person name="Novikov A."/>
            <person name="Toshchakov S.V."/>
            <person name="Elcheninov A.G."/>
            <person name="Kublanov I.V."/>
        </authorList>
    </citation>
    <scope>NUCLEOTIDE SEQUENCE [LARGE SCALE GENOMIC DNA]</scope>
    <source>
        <strain evidence="4 5">3753O</strain>
    </source>
</reference>
<feature type="binding site" evidence="1">
    <location>
        <position position="242"/>
    </location>
    <ligand>
        <name>(6S)-NADPHX</name>
        <dbReference type="ChEBI" id="CHEBI:64076"/>
    </ligand>
</feature>
<dbReference type="InterPro" id="IPR036652">
    <property type="entry name" value="YjeF_N_dom_sf"/>
</dbReference>
<protein>
    <recommendedName>
        <fullName evidence="1">NAD(P)H-hydrate epimerase</fullName>
        <ecNumber evidence="1">5.1.99.6</ecNumber>
    </recommendedName>
    <alternativeName>
        <fullName evidence="1">NAD(P)HX epimerase</fullName>
    </alternativeName>
</protein>
<comment type="function">
    <text evidence="1">Catalyzes the epimerization of the S- and R-forms of NAD(P)HX, a damaged form of NAD(P)H that is a result of enzymatic or heat-dependent hydration. This is a prerequisite for the S-specific NAD(P)H-hydrate dehydratase to allow the repair of both epimers of NAD(P)HX.</text>
</comment>
<comment type="similarity">
    <text evidence="1">Belongs to the NnrE/AIBP family.</text>
</comment>
<keyword evidence="1" id="KW-0520">NAD</keyword>
<reference evidence="4 5" key="1">
    <citation type="submission" date="2019-08" db="EMBL/GenBank/DDBJ databases">
        <authorList>
            <person name="Toschakov S.V."/>
        </authorList>
    </citation>
    <scope>NUCLEOTIDE SEQUENCE [LARGE SCALE GENOMIC DNA]</scope>
    <source>
        <strain evidence="4 5">3753O</strain>
    </source>
</reference>
<comment type="cofactor">
    <cofactor evidence="1">
        <name>K(+)</name>
        <dbReference type="ChEBI" id="CHEBI:29103"/>
    </cofactor>
    <text evidence="1">Binds 1 potassium ion per subunit.</text>
</comment>
<evidence type="ECO:0000259" key="3">
    <source>
        <dbReference type="PROSITE" id="PS51385"/>
    </source>
</evidence>
<evidence type="ECO:0000256" key="1">
    <source>
        <dbReference type="HAMAP-Rule" id="MF_01966"/>
    </source>
</evidence>
<feature type="binding site" evidence="1">
    <location>
        <begin position="213"/>
        <end position="219"/>
    </location>
    <ligand>
        <name>(6S)-NADPHX</name>
        <dbReference type="ChEBI" id="CHEBI:64076"/>
    </ligand>
</feature>
<sequence length="319" mass="34099">MTSSRRCSRARRRSPESSTHAEASAPVSLLRTRLGLPGHDVAPGDSVDSRPRSPWWAREDRMPVKPDPPGFPQRRCADVCSVTAAQMRDVQRLAQEEFGLDILQLTENAGRSAALLAFAMLGGRGRGQRVVVLAGGGNKGAAGLAAIRHLANWGCRVEPVISGVEEEVSFTARRQMHILRQSGLLQPADLDASEVTLEEQLANADLVIDALVGYGLEGPPVGVAAAVTRLAIESRRPILALDVPTGVNATTGEVSTPAIRAVTTLMLDLPKRGCLESQARGMVGELYLADIGIPLSVHQRLGIPVGQLYAEGPIVRLRR</sequence>
<feature type="region of interest" description="Disordered" evidence="2">
    <location>
        <begin position="1"/>
        <end position="70"/>
    </location>
</feature>
<keyword evidence="1" id="KW-0547">Nucleotide-binding</keyword>
<name>A0ABX6C5V6_9CHLR</name>
<dbReference type="EC" id="5.1.99.6" evidence="1"/>
<dbReference type="SUPFAM" id="SSF64153">
    <property type="entry name" value="YjeF N-terminal domain-like"/>
    <property type="match status" value="1"/>
</dbReference>